<gene>
    <name evidence="2" type="ORF">Fmac_025966</name>
</gene>
<evidence type="ECO:0000313" key="2">
    <source>
        <dbReference type="EMBL" id="KAL2321587.1"/>
    </source>
</evidence>
<reference evidence="2 3" key="1">
    <citation type="submission" date="2024-08" db="EMBL/GenBank/DDBJ databases">
        <title>Insights into the chromosomal genome structure of Flemingia macrophylla.</title>
        <authorList>
            <person name="Ding Y."/>
            <person name="Zhao Y."/>
            <person name="Bi W."/>
            <person name="Wu M."/>
            <person name="Zhao G."/>
            <person name="Gong Y."/>
            <person name="Li W."/>
            <person name="Zhang P."/>
        </authorList>
    </citation>
    <scope>NUCLEOTIDE SEQUENCE [LARGE SCALE GENOMIC DNA]</scope>
    <source>
        <strain evidence="2">DYQJB</strain>
        <tissue evidence="2">Leaf</tissue>
    </source>
</reference>
<keyword evidence="3" id="KW-1185">Reference proteome</keyword>
<dbReference type="AlphaFoldDB" id="A0ABD1LDJ2"/>
<evidence type="ECO:0000256" key="1">
    <source>
        <dbReference type="SAM" id="MobiDB-lite"/>
    </source>
</evidence>
<comment type="caution">
    <text evidence="2">The sequence shown here is derived from an EMBL/GenBank/DDBJ whole genome shotgun (WGS) entry which is preliminary data.</text>
</comment>
<organism evidence="2 3">
    <name type="scientific">Flemingia macrophylla</name>
    <dbReference type="NCBI Taxonomy" id="520843"/>
    <lineage>
        <taxon>Eukaryota</taxon>
        <taxon>Viridiplantae</taxon>
        <taxon>Streptophyta</taxon>
        <taxon>Embryophyta</taxon>
        <taxon>Tracheophyta</taxon>
        <taxon>Spermatophyta</taxon>
        <taxon>Magnoliopsida</taxon>
        <taxon>eudicotyledons</taxon>
        <taxon>Gunneridae</taxon>
        <taxon>Pentapetalae</taxon>
        <taxon>rosids</taxon>
        <taxon>fabids</taxon>
        <taxon>Fabales</taxon>
        <taxon>Fabaceae</taxon>
        <taxon>Papilionoideae</taxon>
        <taxon>50 kb inversion clade</taxon>
        <taxon>NPAAA clade</taxon>
        <taxon>indigoferoid/millettioid clade</taxon>
        <taxon>Phaseoleae</taxon>
        <taxon>Flemingia</taxon>
    </lineage>
</organism>
<dbReference type="Proteomes" id="UP001603857">
    <property type="component" value="Unassembled WGS sequence"/>
</dbReference>
<protein>
    <submittedName>
        <fullName evidence="2">Uncharacterized protein</fullName>
    </submittedName>
</protein>
<feature type="compositionally biased region" description="Polar residues" evidence="1">
    <location>
        <begin position="87"/>
        <end position="96"/>
    </location>
</feature>
<evidence type="ECO:0000313" key="3">
    <source>
        <dbReference type="Proteomes" id="UP001603857"/>
    </source>
</evidence>
<feature type="region of interest" description="Disordered" evidence="1">
    <location>
        <begin position="57"/>
        <end position="96"/>
    </location>
</feature>
<proteinExistence type="predicted"/>
<sequence length="96" mass="10658">MLALPRRFSFSSPPLLTSIFIPVASPLRFSFLFLPPDATFPSPPPIFTFVSPSPSPGVTFPASTPRNENGKHYHTPSPRAMRMESLPCNTNDDQKR</sequence>
<name>A0ABD1LDJ2_9FABA</name>
<dbReference type="EMBL" id="JBGMDY010000009">
    <property type="protein sequence ID" value="KAL2321587.1"/>
    <property type="molecule type" value="Genomic_DNA"/>
</dbReference>
<accession>A0ABD1LDJ2</accession>